<dbReference type="Pfam" id="PF10263">
    <property type="entry name" value="SprT-like"/>
    <property type="match status" value="1"/>
</dbReference>
<keyword evidence="4" id="KW-1185">Reference proteome</keyword>
<dbReference type="EMBL" id="CP096658">
    <property type="protein sequence ID" value="UPW00865.1"/>
    <property type="molecule type" value="Genomic_DNA"/>
</dbReference>
<dbReference type="RefSeq" id="WP_248655273.1">
    <property type="nucleotide sequence ID" value="NZ_CP096658.1"/>
</dbReference>
<feature type="region of interest" description="Disordered" evidence="1">
    <location>
        <begin position="1"/>
        <end position="29"/>
    </location>
</feature>
<evidence type="ECO:0000313" key="3">
    <source>
        <dbReference type="EMBL" id="UPW00865.1"/>
    </source>
</evidence>
<dbReference type="KEGG" id="haxz:M0R88_01885"/>
<dbReference type="GeneID" id="72188566"/>
<evidence type="ECO:0000313" key="4">
    <source>
        <dbReference type="Proteomes" id="UP000830434"/>
    </source>
</evidence>
<dbReference type="InterPro" id="IPR006640">
    <property type="entry name" value="SprT-like_domain"/>
</dbReference>
<accession>A0A8U0IJL0</accession>
<gene>
    <name evidence="3" type="ORF">M0R88_01885</name>
</gene>
<evidence type="ECO:0000256" key="1">
    <source>
        <dbReference type="SAM" id="MobiDB-lite"/>
    </source>
</evidence>
<feature type="domain" description="SprT-like" evidence="2">
    <location>
        <begin position="62"/>
        <end position="169"/>
    </location>
</feature>
<evidence type="ECO:0000259" key="2">
    <source>
        <dbReference type="Pfam" id="PF10263"/>
    </source>
</evidence>
<protein>
    <submittedName>
        <fullName evidence="3">Transcription elongation protein SprT</fullName>
    </submittedName>
</protein>
<name>A0A8U0IJL0_9EURY</name>
<reference evidence="3" key="1">
    <citation type="submission" date="2022-04" db="EMBL/GenBank/DDBJ databases">
        <title>Diverse halophilic archaea isolated from saline environments.</title>
        <authorList>
            <person name="Cui H.-L."/>
        </authorList>
    </citation>
    <scope>NUCLEOTIDE SEQUENCE</scope>
    <source>
        <strain evidence="3">XZYJT40</strain>
    </source>
</reference>
<dbReference type="AlphaFoldDB" id="A0A8U0IJL0"/>
<organism evidence="3 4">
    <name type="scientific">Halorussus gelatinilyticus</name>
    <dbReference type="NCBI Taxonomy" id="2937524"/>
    <lineage>
        <taxon>Archaea</taxon>
        <taxon>Methanobacteriati</taxon>
        <taxon>Methanobacteriota</taxon>
        <taxon>Stenosarchaea group</taxon>
        <taxon>Halobacteria</taxon>
        <taxon>Halobacteriales</taxon>
        <taxon>Haladaptataceae</taxon>
        <taxon>Halorussus</taxon>
    </lineage>
</organism>
<proteinExistence type="predicted"/>
<sequence>MREGFDGPPTTAMPDTRQLAPDADPDKSPTVRALAHAGTHEELILGSRAYCREATREYDLDVEFSRLDWEVSTRAKRRAAAVKRPKIPEVEVGDPVDWHAAAERAGTDPETLRTCTLSLTWRAFESFDVGEWTSTLRHELVHVEQFQRYGTTDHGEAFRERAATVDATVRCPPFADPKYVLTCADCGAVVGRRYRECKLVRNHEQYRSSCCSASVRCSEPESD</sequence>
<dbReference type="Proteomes" id="UP000830434">
    <property type="component" value="Chromosome"/>
</dbReference>